<feature type="domain" description="Ycf2 N-terminal" evidence="1">
    <location>
        <begin position="1"/>
        <end position="89"/>
    </location>
</feature>
<dbReference type="EMBL" id="GHES01039929">
    <property type="protein sequence ID" value="MPA70488.1"/>
    <property type="molecule type" value="Transcribed_RNA"/>
</dbReference>
<dbReference type="InterPro" id="IPR056777">
    <property type="entry name" value="Ycf2_N"/>
</dbReference>
<sequence length="123" mass="14599">MAHLFTLSITEPDLVYHKRFAFSIDSYRLDQKQFFYSTPGMNQKINLYWLHLLFFMKRMNPFIEGSEKKNKKRVRISCGDDLEDPKEIMSMRAVFTLTRDSRFCTTAMKLTKQKLQMDGNIIA</sequence>
<dbReference type="Pfam" id="PF05695">
    <property type="entry name" value="Ycf2"/>
    <property type="match status" value="1"/>
</dbReference>
<accession>A0A5B7BQ57</accession>
<gene>
    <name evidence="2" type="ORF">Din_039929</name>
</gene>
<protein>
    <recommendedName>
        <fullName evidence="1">Ycf2 N-terminal domain-containing protein</fullName>
    </recommendedName>
</protein>
<evidence type="ECO:0000313" key="2">
    <source>
        <dbReference type="EMBL" id="MPA70488.1"/>
    </source>
</evidence>
<organism evidence="2">
    <name type="scientific">Davidia involucrata</name>
    <name type="common">Dove tree</name>
    <dbReference type="NCBI Taxonomy" id="16924"/>
    <lineage>
        <taxon>Eukaryota</taxon>
        <taxon>Viridiplantae</taxon>
        <taxon>Streptophyta</taxon>
        <taxon>Embryophyta</taxon>
        <taxon>Tracheophyta</taxon>
        <taxon>Spermatophyta</taxon>
        <taxon>Magnoliopsida</taxon>
        <taxon>eudicotyledons</taxon>
        <taxon>Gunneridae</taxon>
        <taxon>Pentapetalae</taxon>
        <taxon>asterids</taxon>
        <taxon>Cornales</taxon>
        <taxon>Nyssaceae</taxon>
        <taxon>Davidia</taxon>
    </lineage>
</organism>
<proteinExistence type="predicted"/>
<reference evidence="2" key="1">
    <citation type="submission" date="2019-08" db="EMBL/GenBank/DDBJ databases">
        <title>Reference gene set and small RNA set construction with multiple tissues from Davidia involucrata Baill.</title>
        <authorList>
            <person name="Yang H."/>
            <person name="Zhou C."/>
            <person name="Li G."/>
            <person name="Wang J."/>
            <person name="Gao P."/>
            <person name="Wang M."/>
            <person name="Wang R."/>
            <person name="Zhao Y."/>
        </authorList>
    </citation>
    <scope>NUCLEOTIDE SEQUENCE</scope>
    <source>
        <tissue evidence="2">Mixed with DoveR01_LX</tissue>
    </source>
</reference>
<dbReference type="AlphaFoldDB" id="A0A5B7BQ57"/>
<evidence type="ECO:0000259" key="1">
    <source>
        <dbReference type="Pfam" id="PF05695"/>
    </source>
</evidence>
<name>A0A5B7BQ57_DAVIN</name>